<dbReference type="PROSITE" id="PS50089">
    <property type="entry name" value="ZF_RING_2"/>
    <property type="match status" value="1"/>
</dbReference>
<dbReference type="Pfam" id="PF13920">
    <property type="entry name" value="zf-C3HC4_3"/>
    <property type="match status" value="1"/>
</dbReference>
<dbReference type="InterPro" id="IPR050784">
    <property type="entry name" value="IAP"/>
</dbReference>
<proteinExistence type="inferred from homology"/>
<dbReference type="Proteomes" id="UP000095280">
    <property type="component" value="Unplaced"/>
</dbReference>
<evidence type="ECO:0000256" key="3">
    <source>
        <dbReference type="ARBA" id="ARBA00022833"/>
    </source>
</evidence>
<feature type="domain" description="RING-type" evidence="6">
    <location>
        <begin position="585"/>
        <end position="620"/>
    </location>
</feature>
<name>A0A1I8HZE1_9PLAT</name>
<dbReference type="PROSITE" id="PS50143">
    <property type="entry name" value="BIR_REPEAT_2"/>
    <property type="match status" value="2"/>
</dbReference>
<dbReference type="InterPro" id="IPR001841">
    <property type="entry name" value="Znf_RING"/>
</dbReference>
<evidence type="ECO:0000256" key="4">
    <source>
        <dbReference type="PROSITE-ProRule" id="PRU00175"/>
    </source>
</evidence>
<evidence type="ECO:0000259" key="6">
    <source>
        <dbReference type="PROSITE" id="PS50089"/>
    </source>
</evidence>
<dbReference type="GO" id="GO:0008270">
    <property type="term" value="F:zinc ion binding"/>
    <property type="evidence" value="ECO:0007669"/>
    <property type="project" value="UniProtKB-KW"/>
</dbReference>
<dbReference type="Gene3D" id="3.30.40.10">
    <property type="entry name" value="Zinc/RING finger domain, C3HC4 (zinc finger)"/>
    <property type="match status" value="1"/>
</dbReference>
<dbReference type="WBParaSite" id="maker-uti_cns_0008983-snap-gene-0.2-mRNA-1">
    <property type="protein sequence ID" value="maker-uti_cns_0008983-snap-gene-0.2-mRNA-1"/>
    <property type="gene ID" value="maker-uti_cns_0008983-snap-gene-0.2"/>
</dbReference>
<dbReference type="PANTHER" id="PTHR10044:SF139">
    <property type="entry name" value="DEATH-ASSOCIATED INHIBITOR OF APOPTOSIS 2"/>
    <property type="match status" value="1"/>
</dbReference>
<keyword evidence="3" id="KW-0862">Zinc</keyword>
<keyword evidence="2 4" id="KW-0479">Metal-binding</keyword>
<evidence type="ECO:0000313" key="7">
    <source>
        <dbReference type="Proteomes" id="UP000095280"/>
    </source>
</evidence>
<dbReference type="CDD" id="cd16510">
    <property type="entry name" value="RING-HC_IAPs"/>
    <property type="match status" value="1"/>
</dbReference>
<accession>A0A1I8HZE1</accession>
<dbReference type="GO" id="GO:0005737">
    <property type="term" value="C:cytoplasm"/>
    <property type="evidence" value="ECO:0007669"/>
    <property type="project" value="TreeGrafter"/>
</dbReference>
<keyword evidence="7" id="KW-1185">Reference proteome</keyword>
<dbReference type="PANTHER" id="PTHR10044">
    <property type="entry name" value="INHIBITOR OF APOPTOSIS"/>
    <property type="match status" value="1"/>
</dbReference>
<feature type="region of interest" description="Disordered" evidence="5">
    <location>
        <begin position="1162"/>
        <end position="1181"/>
    </location>
</feature>
<dbReference type="SUPFAM" id="SSF57924">
    <property type="entry name" value="Inhibitor of apoptosis (IAP) repeat"/>
    <property type="match status" value="2"/>
</dbReference>
<dbReference type="GO" id="GO:0005634">
    <property type="term" value="C:nucleus"/>
    <property type="evidence" value="ECO:0007669"/>
    <property type="project" value="TreeGrafter"/>
</dbReference>
<dbReference type="InterPro" id="IPR001370">
    <property type="entry name" value="BIR_rpt"/>
</dbReference>
<feature type="compositionally biased region" description="Basic and acidic residues" evidence="5">
    <location>
        <begin position="1"/>
        <end position="11"/>
    </location>
</feature>
<dbReference type="GO" id="GO:0051726">
    <property type="term" value="P:regulation of cell cycle"/>
    <property type="evidence" value="ECO:0007669"/>
    <property type="project" value="TreeGrafter"/>
</dbReference>
<feature type="region of interest" description="Disordered" evidence="5">
    <location>
        <begin position="1"/>
        <end position="29"/>
    </location>
</feature>
<dbReference type="SMART" id="SM00238">
    <property type="entry name" value="BIR"/>
    <property type="match status" value="2"/>
</dbReference>
<dbReference type="Gene3D" id="1.10.1170.10">
    <property type="entry name" value="Inhibitor Of Apoptosis Protein (2mihbC-IAP-1), Chain A"/>
    <property type="match status" value="2"/>
</dbReference>
<evidence type="ECO:0000256" key="5">
    <source>
        <dbReference type="SAM" id="MobiDB-lite"/>
    </source>
</evidence>
<dbReference type="CDD" id="cd00022">
    <property type="entry name" value="BIR"/>
    <property type="match status" value="2"/>
</dbReference>
<dbReference type="AlphaFoldDB" id="A0A1I8HZE1"/>
<keyword evidence="2 4" id="KW-0863">Zinc-finger</keyword>
<reference evidence="8" key="1">
    <citation type="submission" date="2016-11" db="UniProtKB">
        <authorList>
            <consortium name="WormBaseParasite"/>
        </authorList>
    </citation>
    <scope>IDENTIFICATION</scope>
</reference>
<dbReference type="SMART" id="SM00184">
    <property type="entry name" value="RING"/>
    <property type="match status" value="1"/>
</dbReference>
<dbReference type="InterPro" id="IPR013083">
    <property type="entry name" value="Znf_RING/FYVE/PHD"/>
</dbReference>
<evidence type="ECO:0000256" key="1">
    <source>
        <dbReference type="ARBA" id="ARBA00006672"/>
    </source>
</evidence>
<comment type="similarity">
    <text evidence="1">Belongs to the IAP family.</text>
</comment>
<evidence type="ECO:0000313" key="8">
    <source>
        <dbReference type="WBParaSite" id="maker-uti_cns_0008983-snap-gene-0.2-mRNA-1"/>
    </source>
</evidence>
<protein>
    <submittedName>
        <fullName evidence="8">RING-type domain-containing protein</fullName>
    </submittedName>
</protein>
<organism evidence="7 8">
    <name type="scientific">Macrostomum lignano</name>
    <dbReference type="NCBI Taxonomy" id="282301"/>
    <lineage>
        <taxon>Eukaryota</taxon>
        <taxon>Metazoa</taxon>
        <taxon>Spiralia</taxon>
        <taxon>Lophotrochozoa</taxon>
        <taxon>Platyhelminthes</taxon>
        <taxon>Rhabditophora</taxon>
        <taxon>Macrostomorpha</taxon>
        <taxon>Macrostomida</taxon>
        <taxon>Macrostomidae</taxon>
        <taxon>Macrostomum</taxon>
    </lineage>
</organism>
<evidence type="ECO:0000256" key="2">
    <source>
        <dbReference type="ARBA" id="ARBA00022771"/>
    </source>
</evidence>
<dbReference type="Pfam" id="PF00653">
    <property type="entry name" value="BIR"/>
    <property type="match status" value="2"/>
</dbReference>
<sequence>RKKFYVEDTKNWLKSGQRSGREENTAARNKAKFGELSGLNISTDGASKGEIPTLLKDSRTFELLPNLLQASEHGFSKKRIEIASQLRRREQNPANSVNQTGKSKVLRYYNNSTPGGRASSVPQTLDFRNQRWDTSGMPASIPQHLWDMRREENRWQSFHLPDASFTAAHLVSVTDLAADGFFYLQESDRVKCAFCKGVLKDWEAGEQVREAHRRHFSTCPFVLFVEVGNVPRDHREPEGVLECADQTADDAVVMVNGDWSMKLVAELPPMEFAGLNEWALATRGTRTSNAGRVVDDELVAVDMMKRPQLPVSSEVARSACSERALTNLSALQHSLESDPSSVTAKHAQFETYQARSQSLHSALVQQPVYLLAKAGFFYSEAERATSCFSCGLCVSEWSCDDDVWVEHARWSPRCPHVLLERGSDFVQAVHRLSPPVQHPTCGASAQRHTALVQTESTASAGAATVDRSAVRSSRADEALAVTPGVEFRVEARDIKARADLPVVRLLTQLGFSALQVRLFTELHLRQRGDDFATSELFLDFMLTESRRMRKQSQDPEAFFESRMSEIRESLNQQPRHRDTTDWKTCKVCMDKEVNIMLLDCGHVACCSVCAKSLKTCPICRAFIRAAENPNKLILARFDANVNQAKPPVATDSVLIDNARRQAEAWGRSGWSAGPSCSVIFRWEETGSSSRPKELDEPWDAVGLADLVNGRVRPEVASEEAVPGEVAMAGKGHDKGSNILPILVQKDVSEPVRRARNRGTRLPAVLGARPSVPVEGVSPVVDLTIDDCQGHRDQGGRAEERARAAPLGEGVCQLVPRKPCVPWDPLQPDSIASGQEVELPGAVGDCPGLCSARADGKDFVLEDCGESTSVLGMRGNYAAVDDDADPKAGATVFDGSVRVAMDLLEIPVRSAWGRSLRLAMALWGWIRMPASARRRAVLAASLRTKMSSGGMLRKALRPSVSPGLSVDVPSVRLTEESLDILSSVSAFTTLEVGRQDASKAAVSVSVKTVAHSSASRHDVIVDGFLDEDEPRLVELGVTHKVDRGCDAVLQINLQAMDSLVADHYHAVGESLSRSSSSFSVVGDPQTSMGVSASSAVRVAVESSADVSPAWTLPSPPLRASVLSLPVPSASSVRSMRVAPASCRSEPPRLESGLLAVGVEREKRGPAHDAHEGSWPGPARAGSGRTSGCSWRVCDCDFRFQQRELPYRA</sequence>